<name>A0ABZ0RYM8_9BACI</name>
<organism evidence="1 2">
    <name type="scientific">Lysinibacillus louembei</name>
    <dbReference type="NCBI Taxonomy" id="1470088"/>
    <lineage>
        <taxon>Bacteria</taxon>
        <taxon>Bacillati</taxon>
        <taxon>Bacillota</taxon>
        <taxon>Bacilli</taxon>
        <taxon>Bacillales</taxon>
        <taxon>Bacillaceae</taxon>
        <taxon>Lysinibacillus</taxon>
    </lineage>
</organism>
<dbReference type="RefSeq" id="WP_319836916.1">
    <property type="nucleotide sequence ID" value="NZ_CP137624.1"/>
</dbReference>
<evidence type="ECO:0000313" key="1">
    <source>
        <dbReference type="EMBL" id="WPK12111.1"/>
    </source>
</evidence>
<gene>
    <name evidence="1" type="ORF">R6U77_00035</name>
</gene>
<proteinExistence type="predicted"/>
<reference evidence="1 2" key="1">
    <citation type="submission" date="2023-09" db="EMBL/GenBank/DDBJ databases">
        <authorList>
            <person name="Page C.A."/>
            <person name="Perez-Diaz I.M."/>
        </authorList>
    </citation>
    <scope>NUCLEOTIDE SEQUENCE [LARGE SCALE GENOMIC DNA]</scope>
    <source>
        <strain evidence="1 2">Ll15</strain>
    </source>
</reference>
<keyword evidence="2" id="KW-1185">Reference proteome</keyword>
<dbReference type="InterPro" id="IPR011856">
    <property type="entry name" value="tRNA_endonuc-like_dom_sf"/>
</dbReference>
<dbReference type="EMBL" id="CP137624">
    <property type="protein sequence ID" value="WPK12111.1"/>
    <property type="molecule type" value="Genomic_DNA"/>
</dbReference>
<sequence>MKKRKISELNKLQVGRFGEYATKMEFTLYGCDVYISEVDDKAIDFIIRKDGQYYDIQVKTYRKLSYVFLQKHVFTLRNNVFLALVFLHEDKAPDFYLIPSTVWEHPDEVFVSRDYDQEGQKSKAEWGINLSKKNLPRLEGYRFENSDFFE</sequence>
<accession>A0ABZ0RYM8</accession>
<protein>
    <submittedName>
        <fullName evidence="1">DUF4365 domain-containing protein</fullName>
    </submittedName>
</protein>
<dbReference type="Proteomes" id="UP001322664">
    <property type="component" value="Chromosome"/>
</dbReference>
<evidence type="ECO:0000313" key="2">
    <source>
        <dbReference type="Proteomes" id="UP001322664"/>
    </source>
</evidence>
<dbReference type="Gene3D" id="3.40.1350.10">
    <property type="match status" value="1"/>
</dbReference>